<protein>
    <submittedName>
        <fullName evidence="1">Uncharacterized protein</fullName>
    </submittedName>
</protein>
<keyword evidence="2" id="KW-1185">Reference proteome</keyword>
<dbReference type="EMBL" id="KZ502674">
    <property type="protein sequence ID" value="PKU74508.1"/>
    <property type="molecule type" value="Genomic_DNA"/>
</dbReference>
<dbReference type="AlphaFoldDB" id="A0A2I0WFT0"/>
<evidence type="ECO:0000313" key="2">
    <source>
        <dbReference type="Proteomes" id="UP000233837"/>
    </source>
</evidence>
<proteinExistence type="predicted"/>
<sequence>MVVDCSKEEDITLCEVNREVGHELSNDSVHVVSPQNSVDLALTIAHVGKVGIESFVACELDPTVVSPVMPTVQMYRQLVEVPFTLLMLMLWLQMWASDWGTVLRCKVIGLKALLLLQLREDLIPMVNPALDEVVCEVGYRALADPLAVSVKENIVCGDSSKFKEAVILEYGGMNSFTEDVMCPPPLFLLMLVLVRRKSSFSDLVLLVSLPVNSMGDLALVNADVPAASSPLAPVLSPVVTAVVGGGDPLFVKNGCVNLNVALCGVNSIISPLSNGVVESSEAIVGGGVNSGEGMMVIPKSFVDVSVNLIEPQALVYHVGDNSGVDVRLLLHWLHCTSKFKPGSDSSSEYCGGADPGHDFKLMRDSPVISVASYGRARGRGRRGR</sequence>
<organism evidence="1 2">
    <name type="scientific">Dendrobium catenatum</name>
    <dbReference type="NCBI Taxonomy" id="906689"/>
    <lineage>
        <taxon>Eukaryota</taxon>
        <taxon>Viridiplantae</taxon>
        <taxon>Streptophyta</taxon>
        <taxon>Embryophyta</taxon>
        <taxon>Tracheophyta</taxon>
        <taxon>Spermatophyta</taxon>
        <taxon>Magnoliopsida</taxon>
        <taxon>Liliopsida</taxon>
        <taxon>Asparagales</taxon>
        <taxon>Orchidaceae</taxon>
        <taxon>Epidendroideae</taxon>
        <taxon>Malaxideae</taxon>
        <taxon>Dendrobiinae</taxon>
        <taxon>Dendrobium</taxon>
    </lineage>
</organism>
<name>A0A2I0WFT0_9ASPA</name>
<accession>A0A2I0WFT0</accession>
<reference evidence="1 2" key="2">
    <citation type="journal article" date="2017" name="Nature">
        <title>The Apostasia genome and the evolution of orchids.</title>
        <authorList>
            <person name="Zhang G.Q."/>
            <person name="Liu K.W."/>
            <person name="Li Z."/>
            <person name="Lohaus R."/>
            <person name="Hsiao Y.Y."/>
            <person name="Niu S.C."/>
            <person name="Wang J.Y."/>
            <person name="Lin Y.C."/>
            <person name="Xu Q."/>
            <person name="Chen L.J."/>
            <person name="Yoshida K."/>
            <person name="Fujiwara S."/>
            <person name="Wang Z.W."/>
            <person name="Zhang Y.Q."/>
            <person name="Mitsuda N."/>
            <person name="Wang M."/>
            <person name="Liu G.H."/>
            <person name="Pecoraro L."/>
            <person name="Huang H.X."/>
            <person name="Xiao X.J."/>
            <person name="Lin M."/>
            <person name="Wu X.Y."/>
            <person name="Wu W.L."/>
            <person name="Chen Y.Y."/>
            <person name="Chang S.B."/>
            <person name="Sakamoto S."/>
            <person name="Ohme-Takagi M."/>
            <person name="Yagi M."/>
            <person name="Zeng S.J."/>
            <person name="Shen C.Y."/>
            <person name="Yeh C.M."/>
            <person name="Luo Y.B."/>
            <person name="Tsai W.C."/>
            <person name="Van de Peer Y."/>
            <person name="Liu Z.J."/>
        </authorList>
    </citation>
    <scope>NUCLEOTIDE SEQUENCE [LARGE SCALE GENOMIC DNA]</scope>
    <source>
        <tissue evidence="1">The whole plant</tissue>
    </source>
</reference>
<gene>
    <name evidence="1" type="ORF">MA16_Dca003711</name>
</gene>
<reference evidence="1 2" key="1">
    <citation type="journal article" date="2016" name="Sci. Rep.">
        <title>The Dendrobium catenatum Lindl. genome sequence provides insights into polysaccharide synthase, floral development and adaptive evolution.</title>
        <authorList>
            <person name="Zhang G.Q."/>
            <person name="Xu Q."/>
            <person name="Bian C."/>
            <person name="Tsai W.C."/>
            <person name="Yeh C.M."/>
            <person name="Liu K.W."/>
            <person name="Yoshida K."/>
            <person name="Zhang L.S."/>
            <person name="Chang S.B."/>
            <person name="Chen F."/>
            <person name="Shi Y."/>
            <person name="Su Y.Y."/>
            <person name="Zhang Y.Q."/>
            <person name="Chen L.J."/>
            <person name="Yin Y."/>
            <person name="Lin M."/>
            <person name="Huang H."/>
            <person name="Deng H."/>
            <person name="Wang Z.W."/>
            <person name="Zhu S.L."/>
            <person name="Zhao X."/>
            <person name="Deng C."/>
            <person name="Niu S.C."/>
            <person name="Huang J."/>
            <person name="Wang M."/>
            <person name="Liu G.H."/>
            <person name="Yang H.J."/>
            <person name="Xiao X.J."/>
            <person name="Hsiao Y.Y."/>
            <person name="Wu W.L."/>
            <person name="Chen Y.Y."/>
            <person name="Mitsuda N."/>
            <person name="Ohme-Takagi M."/>
            <person name="Luo Y.B."/>
            <person name="Van de Peer Y."/>
            <person name="Liu Z.J."/>
        </authorList>
    </citation>
    <scope>NUCLEOTIDE SEQUENCE [LARGE SCALE GENOMIC DNA]</scope>
    <source>
        <tissue evidence="1">The whole plant</tissue>
    </source>
</reference>
<dbReference type="Proteomes" id="UP000233837">
    <property type="component" value="Unassembled WGS sequence"/>
</dbReference>
<evidence type="ECO:0000313" key="1">
    <source>
        <dbReference type="EMBL" id="PKU74508.1"/>
    </source>
</evidence>